<organism evidence="2 3">
    <name type="scientific">Mucilaginibacter glaciei</name>
    <dbReference type="NCBI Taxonomy" id="2772109"/>
    <lineage>
        <taxon>Bacteria</taxon>
        <taxon>Pseudomonadati</taxon>
        <taxon>Bacteroidota</taxon>
        <taxon>Sphingobacteriia</taxon>
        <taxon>Sphingobacteriales</taxon>
        <taxon>Sphingobacteriaceae</taxon>
        <taxon>Mucilaginibacter</taxon>
    </lineage>
</organism>
<keyword evidence="1" id="KW-1133">Transmembrane helix</keyword>
<keyword evidence="1" id="KW-0472">Membrane</keyword>
<dbReference type="Proteomes" id="UP000619078">
    <property type="component" value="Unassembled WGS sequence"/>
</dbReference>
<keyword evidence="3" id="KW-1185">Reference proteome</keyword>
<feature type="transmembrane region" description="Helical" evidence="1">
    <location>
        <begin position="202"/>
        <end position="222"/>
    </location>
</feature>
<feature type="transmembrane region" description="Helical" evidence="1">
    <location>
        <begin position="116"/>
        <end position="137"/>
    </location>
</feature>
<evidence type="ECO:0000256" key="1">
    <source>
        <dbReference type="SAM" id="Phobius"/>
    </source>
</evidence>
<comment type="caution">
    <text evidence="2">The sequence shown here is derived from an EMBL/GenBank/DDBJ whole genome shotgun (WGS) entry which is preliminary data.</text>
</comment>
<keyword evidence="1" id="KW-0812">Transmembrane</keyword>
<feature type="transmembrane region" description="Helical" evidence="1">
    <location>
        <begin position="229"/>
        <end position="247"/>
    </location>
</feature>
<protein>
    <submittedName>
        <fullName evidence="2">Uncharacterized protein</fullName>
    </submittedName>
</protein>
<dbReference type="AlphaFoldDB" id="A0A926S1L3"/>
<feature type="transmembrane region" description="Helical" evidence="1">
    <location>
        <begin position="51"/>
        <end position="70"/>
    </location>
</feature>
<proteinExistence type="predicted"/>
<evidence type="ECO:0000313" key="3">
    <source>
        <dbReference type="Proteomes" id="UP000619078"/>
    </source>
</evidence>
<dbReference type="EMBL" id="JACWMX010000005">
    <property type="protein sequence ID" value="MBD1394165.1"/>
    <property type="molecule type" value="Genomic_DNA"/>
</dbReference>
<dbReference type="RefSeq" id="WP_191163907.1">
    <property type="nucleotide sequence ID" value="NZ_JACWMX010000005.1"/>
</dbReference>
<feature type="transmembrane region" description="Helical" evidence="1">
    <location>
        <begin position="77"/>
        <end position="96"/>
    </location>
</feature>
<accession>A0A926S1L3</accession>
<gene>
    <name evidence="2" type="ORF">IDJ76_13735</name>
</gene>
<name>A0A926S1L3_9SPHI</name>
<reference evidence="2" key="1">
    <citation type="submission" date="2020-09" db="EMBL/GenBank/DDBJ databases">
        <title>Novel species of Mucilaginibacter isolated from a glacier on the Tibetan Plateau.</title>
        <authorList>
            <person name="Liu Q."/>
            <person name="Xin Y.-H."/>
        </authorList>
    </citation>
    <scope>NUCLEOTIDE SEQUENCE</scope>
    <source>
        <strain evidence="2">ZB1P21</strain>
    </source>
</reference>
<sequence length="254" mass="28434">MNNFLNTLRYRNEPLFYFGLLCLLTALVLVPVARASQLQVTGTNAWDKPIKFALSIGVFCWTMGWFCWYLQMPGQVTLYNWATIILLAFELLYITYQAGRGQQSHFNRSTPLYSVLYTGMAFAATAVALHTAYMGILFCSRSFPQLPDYYLLSIRSSIFLFVIFAFEGALMGGTNAHTIGGPDGGSGLPFLNWSRKFGDARIAHFVGMHALQVLPLLAYYLLKDIRLTLLAGVVYTAIAILILAQALNRMPLVR</sequence>
<evidence type="ECO:0000313" key="2">
    <source>
        <dbReference type="EMBL" id="MBD1394165.1"/>
    </source>
</evidence>